<evidence type="ECO:0000256" key="1">
    <source>
        <dbReference type="SAM" id="MobiDB-lite"/>
    </source>
</evidence>
<proteinExistence type="predicted"/>
<feature type="region of interest" description="Disordered" evidence="1">
    <location>
        <begin position="42"/>
        <end position="106"/>
    </location>
</feature>
<evidence type="ECO:0000313" key="2">
    <source>
        <dbReference type="EMBL" id="KAF2840573.1"/>
    </source>
</evidence>
<protein>
    <submittedName>
        <fullName evidence="2">Uncharacterized protein</fullName>
    </submittedName>
</protein>
<dbReference type="Pfam" id="PF17242">
    <property type="entry name" value="DUF5315"/>
    <property type="match status" value="1"/>
</dbReference>
<feature type="compositionally biased region" description="Basic and acidic residues" evidence="1">
    <location>
        <begin position="75"/>
        <end position="85"/>
    </location>
</feature>
<accession>A0A9P4SFC5</accession>
<feature type="compositionally biased region" description="Low complexity" evidence="1">
    <location>
        <begin position="86"/>
        <end position="95"/>
    </location>
</feature>
<feature type="compositionally biased region" description="Basic and acidic residues" evidence="1">
    <location>
        <begin position="49"/>
        <end position="59"/>
    </location>
</feature>
<dbReference type="AlphaFoldDB" id="A0A9P4SFC5"/>
<sequence length="168" mass="17772">MQNTLEEVELNALSGTHVFGSEHSAALDALRGAQIALAQAWASSEGEEAERGGEDEVKAVESAAPGVVGSGASAERLEGQGRERSGTGTSRGSTRSRLEEDTENDILLARKRREANDRYFHRVNEGVLDVVSKLEDVARAMKAVEAESKDIWGDNGSSIASGTEGSVT</sequence>
<keyword evidence="3" id="KW-1185">Reference proteome</keyword>
<name>A0A9P4SFC5_9PEZI</name>
<feature type="region of interest" description="Disordered" evidence="1">
    <location>
        <begin position="146"/>
        <end position="168"/>
    </location>
</feature>
<organism evidence="2 3">
    <name type="scientific">Patellaria atrata CBS 101060</name>
    <dbReference type="NCBI Taxonomy" id="1346257"/>
    <lineage>
        <taxon>Eukaryota</taxon>
        <taxon>Fungi</taxon>
        <taxon>Dikarya</taxon>
        <taxon>Ascomycota</taxon>
        <taxon>Pezizomycotina</taxon>
        <taxon>Dothideomycetes</taxon>
        <taxon>Dothideomycetes incertae sedis</taxon>
        <taxon>Patellariales</taxon>
        <taxon>Patellariaceae</taxon>
        <taxon>Patellaria</taxon>
    </lineage>
</organism>
<gene>
    <name evidence="2" type="ORF">M501DRAFT_1001552</name>
</gene>
<reference evidence="2" key="1">
    <citation type="journal article" date="2020" name="Stud. Mycol.">
        <title>101 Dothideomycetes genomes: a test case for predicting lifestyles and emergence of pathogens.</title>
        <authorList>
            <person name="Haridas S."/>
            <person name="Albert R."/>
            <person name="Binder M."/>
            <person name="Bloem J."/>
            <person name="Labutti K."/>
            <person name="Salamov A."/>
            <person name="Andreopoulos B."/>
            <person name="Baker S."/>
            <person name="Barry K."/>
            <person name="Bills G."/>
            <person name="Bluhm B."/>
            <person name="Cannon C."/>
            <person name="Castanera R."/>
            <person name="Culley D."/>
            <person name="Daum C."/>
            <person name="Ezra D."/>
            <person name="Gonzalez J."/>
            <person name="Henrissat B."/>
            <person name="Kuo A."/>
            <person name="Liang C."/>
            <person name="Lipzen A."/>
            <person name="Lutzoni F."/>
            <person name="Magnuson J."/>
            <person name="Mondo S."/>
            <person name="Nolan M."/>
            <person name="Ohm R."/>
            <person name="Pangilinan J."/>
            <person name="Park H.-J."/>
            <person name="Ramirez L."/>
            <person name="Alfaro M."/>
            <person name="Sun H."/>
            <person name="Tritt A."/>
            <person name="Yoshinaga Y."/>
            <person name="Zwiers L.-H."/>
            <person name="Turgeon B."/>
            <person name="Goodwin S."/>
            <person name="Spatafora J."/>
            <person name="Crous P."/>
            <person name="Grigoriev I."/>
        </authorList>
    </citation>
    <scope>NUCLEOTIDE SEQUENCE</scope>
    <source>
        <strain evidence="2">CBS 101060</strain>
    </source>
</reference>
<feature type="compositionally biased region" description="Polar residues" evidence="1">
    <location>
        <begin position="155"/>
        <end position="168"/>
    </location>
</feature>
<dbReference type="Proteomes" id="UP000799429">
    <property type="component" value="Unassembled WGS sequence"/>
</dbReference>
<dbReference type="EMBL" id="MU006092">
    <property type="protein sequence ID" value="KAF2840573.1"/>
    <property type="molecule type" value="Genomic_DNA"/>
</dbReference>
<comment type="caution">
    <text evidence="2">The sequence shown here is derived from an EMBL/GenBank/DDBJ whole genome shotgun (WGS) entry which is preliminary data.</text>
</comment>
<dbReference type="OrthoDB" id="4158841at2759"/>
<evidence type="ECO:0000313" key="3">
    <source>
        <dbReference type="Proteomes" id="UP000799429"/>
    </source>
</evidence>
<feature type="compositionally biased region" description="Low complexity" evidence="1">
    <location>
        <begin position="60"/>
        <end position="74"/>
    </location>
</feature>